<dbReference type="AlphaFoldDB" id="A0A7N0ZW73"/>
<protein>
    <submittedName>
        <fullName evidence="1">Uncharacterized protein</fullName>
    </submittedName>
</protein>
<dbReference type="PANTHER" id="PTHR35488:SF2">
    <property type="entry name" value="OS05G0358900 PROTEIN"/>
    <property type="match status" value="1"/>
</dbReference>
<organism evidence="1 2">
    <name type="scientific">Kalanchoe fedtschenkoi</name>
    <name type="common">Lavender scallops</name>
    <name type="synonym">South American air plant</name>
    <dbReference type="NCBI Taxonomy" id="63787"/>
    <lineage>
        <taxon>Eukaryota</taxon>
        <taxon>Viridiplantae</taxon>
        <taxon>Streptophyta</taxon>
        <taxon>Embryophyta</taxon>
        <taxon>Tracheophyta</taxon>
        <taxon>Spermatophyta</taxon>
        <taxon>Magnoliopsida</taxon>
        <taxon>eudicotyledons</taxon>
        <taxon>Gunneridae</taxon>
        <taxon>Pentapetalae</taxon>
        <taxon>Saxifragales</taxon>
        <taxon>Crassulaceae</taxon>
        <taxon>Kalanchoe</taxon>
    </lineage>
</organism>
<reference evidence="1" key="1">
    <citation type="submission" date="2021-01" db="UniProtKB">
        <authorList>
            <consortium name="EnsemblPlants"/>
        </authorList>
    </citation>
    <scope>IDENTIFICATION</scope>
</reference>
<accession>A0A7N0ZW73</accession>
<sequence>MSSGFSMSEPHHFSDYGFDPQITHFQFAEESRRRSRRASLKPIDALRFKLQKPISKDESRRASSKTKKKRWWKSALGYLKGKWAERSEPAKTDPGRAATHLISAGPVYVTESRSGSTTPYRDYLKTSPFRVMKGGQVELPYVSLREMNVGEQQRMSTSSPPMPIYLVT</sequence>
<evidence type="ECO:0000313" key="1">
    <source>
        <dbReference type="EnsemblPlants" id="Kaladp0045s0091.1.v1.1"/>
    </source>
</evidence>
<evidence type="ECO:0000313" key="2">
    <source>
        <dbReference type="Proteomes" id="UP000594263"/>
    </source>
</evidence>
<proteinExistence type="predicted"/>
<name>A0A7N0ZW73_KALFE</name>
<keyword evidence="2" id="KW-1185">Reference proteome</keyword>
<dbReference type="Gramene" id="Kaladp0045s0091.1.v1.1">
    <property type="protein sequence ID" value="Kaladp0045s0091.1.v1.1"/>
    <property type="gene ID" value="Kaladp0045s0091.v1.1"/>
</dbReference>
<dbReference type="PANTHER" id="PTHR35488">
    <property type="entry name" value="OS05G0358900 PROTEIN-RELATED"/>
    <property type="match status" value="1"/>
</dbReference>
<dbReference type="OMA" id="KHRWFWR"/>
<dbReference type="Proteomes" id="UP000594263">
    <property type="component" value="Unplaced"/>
</dbReference>
<dbReference type="EnsemblPlants" id="Kaladp0045s0091.1.v1.1">
    <property type="protein sequence ID" value="Kaladp0045s0091.1.v1.1"/>
    <property type="gene ID" value="Kaladp0045s0091.v1.1"/>
</dbReference>